<dbReference type="AlphaFoldDB" id="A0A0G4HAA7"/>
<feature type="transmembrane region" description="Helical" evidence="1">
    <location>
        <begin position="12"/>
        <end position="30"/>
    </location>
</feature>
<accession>A0A0G4HAA7</accession>
<dbReference type="InterPro" id="IPR021516">
    <property type="entry name" value="DUF3179"/>
</dbReference>
<dbReference type="VEuPathDB" id="CryptoDB:Cvel_25639"/>
<organism evidence="2">
    <name type="scientific">Chromera velia CCMP2878</name>
    <dbReference type="NCBI Taxonomy" id="1169474"/>
    <lineage>
        <taxon>Eukaryota</taxon>
        <taxon>Sar</taxon>
        <taxon>Alveolata</taxon>
        <taxon>Colpodellida</taxon>
        <taxon>Chromeraceae</taxon>
        <taxon>Chromera</taxon>
    </lineage>
</organism>
<dbReference type="Pfam" id="PF11376">
    <property type="entry name" value="DUF3179"/>
    <property type="match status" value="1"/>
</dbReference>
<sequence>MATRISHKVINRVLFGVTGVTAAGASAWLFRDLADLSQWVVKTDRSEVFSTFHHRHEIAATWLASSAANTAVFFRTRCVSLPVWAVLNLGSFAMFFSGYVNPEIMMRPRNKNAVYVPAEQALELLDKEETVIVTQVGDAQPRAFPDSQVLRPHAVRAGATASGVPVTMTYCGLTNLGIAYETPNHEDGSQLELVPLTQLENNLVLMDKSSGHVGQQINGIDEDCLRKKLGTSSYRETARRMTDEDLAALSHTALKEVPTWRMSLGAFANTYPGGEVFINDYKMFKSILKAPVRSLYDSIIDFIFETAIRFQSSNPQPVFPTIENPDTRLPPKEKVWAFNVGDDYVAVTEDFVRRGTDGVRYLTVGGVRVVASWDGDAESLGVWKLPPGWTRVCGPVDVHGRIAGQRETDEGGLSLERVETVKAGAYWVVWSNFFPQTRVNPLQ</sequence>
<name>A0A0G4HAA7_9ALVE</name>
<gene>
    <name evidence="2" type="ORF">Cvel_25639</name>
</gene>
<dbReference type="EMBL" id="CDMZ01002129">
    <property type="protein sequence ID" value="CEM40910.1"/>
    <property type="molecule type" value="Genomic_DNA"/>
</dbReference>
<keyword evidence="1" id="KW-1133">Transmembrane helix</keyword>
<evidence type="ECO:0000313" key="2">
    <source>
        <dbReference type="EMBL" id="CEM40910.1"/>
    </source>
</evidence>
<evidence type="ECO:0008006" key="3">
    <source>
        <dbReference type="Google" id="ProtNLM"/>
    </source>
</evidence>
<proteinExistence type="predicted"/>
<evidence type="ECO:0000256" key="1">
    <source>
        <dbReference type="SAM" id="Phobius"/>
    </source>
</evidence>
<protein>
    <recommendedName>
        <fullName evidence="3">DUF3179 domain-containing protein</fullName>
    </recommendedName>
</protein>
<keyword evidence="1" id="KW-0472">Membrane</keyword>
<keyword evidence="1" id="KW-0812">Transmembrane</keyword>
<feature type="transmembrane region" description="Helical" evidence="1">
    <location>
        <begin position="81"/>
        <end position="101"/>
    </location>
</feature>
<reference evidence="2" key="1">
    <citation type="submission" date="2014-11" db="EMBL/GenBank/DDBJ databases">
        <authorList>
            <person name="Otto D Thomas"/>
            <person name="Naeem Raeece"/>
        </authorList>
    </citation>
    <scope>NUCLEOTIDE SEQUENCE</scope>
</reference>